<comment type="subcellular location">
    <subcellularLocation>
        <location evidence="1">Nucleus</location>
    </subcellularLocation>
</comment>
<dbReference type="AlphaFoldDB" id="A0A2R6RCT0"/>
<dbReference type="PRINTS" id="PR00367">
    <property type="entry name" value="ETHRSPELEMNT"/>
</dbReference>
<dbReference type="Proteomes" id="UP000241394">
    <property type="component" value="Chromosome LG7"/>
</dbReference>
<dbReference type="Gene3D" id="3.30.730.10">
    <property type="entry name" value="AP2/ERF domain"/>
    <property type="match status" value="1"/>
</dbReference>
<keyword evidence="6" id="KW-0539">Nucleus</keyword>
<organism evidence="8 9">
    <name type="scientific">Actinidia chinensis var. chinensis</name>
    <name type="common">Chinese soft-hair kiwi</name>
    <dbReference type="NCBI Taxonomy" id="1590841"/>
    <lineage>
        <taxon>Eukaryota</taxon>
        <taxon>Viridiplantae</taxon>
        <taxon>Streptophyta</taxon>
        <taxon>Embryophyta</taxon>
        <taxon>Tracheophyta</taxon>
        <taxon>Spermatophyta</taxon>
        <taxon>Magnoliopsida</taxon>
        <taxon>eudicotyledons</taxon>
        <taxon>Gunneridae</taxon>
        <taxon>Pentapetalae</taxon>
        <taxon>asterids</taxon>
        <taxon>Ericales</taxon>
        <taxon>Actinidiaceae</taxon>
        <taxon>Actinidia</taxon>
    </lineage>
</organism>
<evidence type="ECO:0000256" key="2">
    <source>
        <dbReference type="ARBA" id="ARBA00022821"/>
    </source>
</evidence>
<dbReference type="CDD" id="cd00018">
    <property type="entry name" value="AP2"/>
    <property type="match status" value="1"/>
</dbReference>
<evidence type="ECO:0000313" key="8">
    <source>
        <dbReference type="EMBL" id="PSS26394.1"/>
    </source>
</evidence>
<comment type="caution">
    <text evidence="8">The sequence shown here is derived from an EMBL/GenBank/DDBJ whole genome shotgun (WGS) entry which is preliminary data.</text>
</comment>
<dbReference type="Gramene" id="PSS26394">
    <property type="protein sequence ID" value="PSS26394"/>
    <property type="gene ID" value="CEY00_Acc33768"/>
</dbReference>
<evidence type="ECO:0000259" key="7">
    <source>
        <dbReference type="PROSITE" id="PS51032"/>
    </source>
</evidence>
<dbReference type="PANTHER" id="PTHR31190:SF407">
    <property type="entry name" value="ETHYLENE-RESPONSIVE TRANSCRIPTION FACTOR 13-LIKE"/>
    <property type="match status" value="1"/>
</dbReference>
<evidence type="ECO:0000256" key="4">
    <source>
        <dbReference type="ARBA" id="ARBA00023125"/>
    </source>
</evidence>
<protein>
    <submittedName>
        <fullName evidence="8">Ethylene-responsive transcription factor</fullName>
    </submittedName>
</protein>
<evidence type="ECO:0000313" key="9">
    <source>
        <dbReference type="Proteomes" id="UP000241394"/>
    </source>
</evidence>
<dbReference type="InterPro" id="IPR044808">
    <property type="entry name" value="ERF_plant"/>
</dbReference>
<dbReference type="STRING" id="1590841.A0A2R6RCT0"/>
<gene>
    <name evidence="8" type="ORF">CEY00_Acc33768</name>
</gene>
<evidence type="ECO:0000256" key="6">
    <source>
        <dbReference type="ARBA" id="ARBA00023242"/>
    </source>
</evidence>
<evidence type="ECO:0000256" key="1">
    <source>
        <dbReference type="ARBA" id="ARBA00004123"/>
    </source>
</evidence>
<dbReference type="InterPro" id="IPR001471">
    <property type="entry name" value="AP2/ERF_dom"/>
</dbReference>
<evidence type="ECO:0000256" key="5">
    <source>
        <dbReference type="ARBA" id="ARBA00023163"/>
    </source>
</evidence>
<name>A0A2R6RCT0_ACTCC</name>
<reference evidence="9" key="2">
    <citation type="journal article" date="2018" name="BMC Genomics">
        <title>A manually annotated Actinidia chinensis var. chinensis (kiwifruit) genome highlights the challenges associated with draft genomes and gene prediction in plants.</title>
        <authorList>
            <person name="Pilkington S.M."/>
            <person name="Crowhurst R."/>
            <person name="Hilario E."/>
            <person name="Nardozza S."/>
            <person name="Fraser L."/>
            <person name="Peng Y."/>
            <person name="Gunaseelan K."/>
            <person name="Simpson R."/>
            <person name="Tahir J."/>
            <person name="Deroles S.C."/>
            <person name="Templeton K."/>
            <person name="Luo Z."/>
            <person name="Davy M."/>
            <person name="Cheng C."/>
            <person name="McNeilage M."/>
            <person name="Scaglione D."/>
            <person name="Liu Y."/>
            <person name="Zhang Q."/>
            <person name="Datson P."/>
            <person name="De Silva N."/>
            <person name="Gardiner S.E."/>
            <person name="Bassett H."/>
            <person name="Chagne D."/>
            <person name="McCallum J."/>
            <person name="Dzierzon H."/>
            <person name="Deng C."/>
            <person name="Wang Y.Y."/>
            <person name="Barron L."/>
            <person name="Manako K."/>
            <person name="Bowen J."/>
            <person name="Foster T.M."/>
            <person name="Erridge Z.A."/>
            <person name="Tiffin H."/>
            <person name="Waite C.N."/>
            <person name="Davies K.M."/>
            <person name="Grierson E.P."/>
            <person name="Laing W.A."/>
            <person name="Kirk R."/>
            <person name="Chen X."/>
            <person name="Wood M."/>
            <person name="Montefiori M."/>
            <person name="Brummell D.A."/>
            <person name="Schwinn K.E."/>
            <person name="Catanach A."/>
            <person name="Fullerton C."/>
            <person name="Li D."/>
            <person name="Meiyalaghan S."/>
            <person name="Nieuwenhuizen N."/>
            <person name="Read N."/>
            <person name="Prakash R."/>
            <person name="Hunter D."/>
            <person name="Zhang H."/>
            <person name="McKenzie M."/>
            <person name="Knabel M."/>
            <person name="Harris A."/>
            <person name="Allan A.C."/>
            <person name="Gleave A."/>
            <person name="Chen A."/>
            <person name="Janssen B.J."/>
            <person name="Plunkett B."/>
            <person name="Ampomah-Dwamena C."/>
            <person name="Voogd C."/>
            <person name="Leif D."/>
            <person name="Lafferty D."/>
            <person name="Souleyre E.J.F."/>
            <person name="Varkonyi-Gasic E."/>
            <person name="Gambi F."/>
            <person name="Hanley J."/>
            <person name="Yao J.L."/>
            <person name="Cheung J."/>
            <person name="David K.M."/>
            <person name="Warren B."/>
            <person name="Marsh K."/>
            <person name="Snowden K.C."/>
            <person name="Lin-Wang K."/>
            <person name="Brian L."/>
            <person name="Martinez-Sanchez M."/>
            <person name="Wang M."/>
            <person name="Ileperuma N."/>
            <person name="Macnee N."/>
            <person name="Campin R."/>
            <person name="McAtee P."/>
            <person name="Drummond R.S.M."/>
            <person name="Espley R.V."/>
            <person name="Ireland H.S."/>
            <person name="Wu R."/>
            <person name="Atkinson R.G."/>
            <person name="Karunairetnam S."/>
            <person name="Bulley S."/>
            <person name="Chunkath S."/>
            <person name="Hanley Z."/>
            <person name="Storey R."/>
            <person name="Thrimawithana A.H."/>
            <person name="Thomson S."/>
            <person name="David C."/>
            <person name="Testolin R."/>
            <person name="Huang H."/>
            <person name="Hellens R.P."/>
            <person name="Schaffer R.J."/>
        </authorList>
    </citation>
    <scope>NUCLEOTIDE SEQUENCE [LARGE SCALE GENOMIC DNA]</scope>
    <source>
        <strain evidence="9">cv. Red5</strain>
    </source>
</reference>
<dbReference type="OMA" id="NSIAKVC"/>
<dbReference type="PROSITE" id="PS51032">
    <property type="entry name" value="AP2_ERF"/>
    <property type="match status" value="1"/>
</dbReference>
<proteinExistence type="predicted"/>
<dbReference type="FunFam" id="3.30.730.10:FF:000001">
    <property type="entry name" value="Ethylene-responsive transcription factor 2"/>
    <property type="match status" value="1"/>
</dbReference>
<dbReference type="GO" id="GO:0003700">
    <property type="term" value="F:DNA-binding transcription factor activity"/>
    <property type="evidence" value="ECO:0007669"/>
    <property type="project" value="InterPro"/>
</dbReference>
<reference evidence="8 9" key="1">
    <citation type="submission" date="2017-07" db="EMBL/GenBank/DDBJ databases">
        <title>An improved, manually edited Actinidia chinensis var. chinensis (kiwifruit) genome highlights the challenges associated with draft genomes and gene prediction in plants.</title>
        <authorList>
            <person name="Pilkington S."/>
            <person name="Crowhurst R."/>
            <person name="Hilario E."/>
            <person name="Nardozza S."/>
            <person name="Fraser L."/>
            <person name="Peng Y."/>
            <person name="Gunaseelan K."/>
            <person name="Simpson R."/>
            <person name="Tahir J."/>
            <person name="Deroles S."/>
            <person name="Templeton K."/>
            <person name="Luo Z."/>
            <person name="Davy M."/>
            <person name="Cheng C."/>
            <person name="Mcneilage M."/>
            <person name="Scaglione D."/>
            <person name="Liu Y."/>
            <person name="Zhang Q."/>
            <person name="Datson P."/>
            <person name="De Silva N."/>
            <person name="Gardiner S."/>
            <person name="Bassett H."/>
            <person name="Chagne D."/>
            <person name="Mccallum J."/>
            <person name="Dzierzon H."/>
            <person name="Deng C."/>
            <person name="Wang Y.-Y."/>
            <person name="Barron N."/>
            <person name="Manako K."/>
            <person name="Bowen J."/>
            <person name="Foster T."/>
            <person name="Erridge Z."/>
            <person name="Tiffin H."/>
            <person name="Waite C."/>
            <person name="Davies K."/>
            <person name="Grierson E."/>
            <person name="Laing W."/>
            <person name="Kirk R."/>
            <person name="Chen X."/>
            <person name="Wood M."/>
            <person name="Montefiori M."/>
            <person name="Brummell D."/>
            <person name="Schwinn K."/>
            <person name="Catanach A."/>
            <person name="Fullerton C."/>
            <person name="Li D."/>
            <person name="Meiyalaghan S."/>
            <person name="Nieuwenhuizen N."/>
            <person name="Read N."/>
            <person name="Prakash R."/>
            <person name="Hunter D."/>
            <person name="Zhang H."/>
            <person name="Mckenzie M."/>
            <person name="Knabel M."/>
            <person name="Harris A."/>
            <person name="Allan A."/>
            <person name="Chen A."/>
            <person name="Janssen B."/>
            <person name="Plunkett B."/>
            <person name="Dwamena C."/>
            <person name="Voogd C."/>
            <person name="Leif D."/>
            <person name="Lafferty D."/>
            <person name="Souleyre E."/>
            <person name="Varkonyi-Gasic E."/>
            <person name="Gambi F."/>
            <person name="Hanley J."/>
            <person name="Yao J.-L."/>
            <person name="Cheung J."/>
            <person name="David K."/>
            <person name="Warren B."/>
            <person name="Marsh K."/>
            <person name="Snowden K."/>
            <person name="Lin-Wang K."/>
            <person name="Brian L."/>
            <person name="Martinez-Sanchez M."/>
            <person name="Wang M."/>
            <person name="Ileperuma N."/>
            <person name="Macnee N."/>
            <person name="Campin R."/>
            <person name="Mcatee P."/>
            <person name="Drummond R."/>
            <person name="Espley R."/>
            <person name="Ireland H."/>
            <person name="Wu R."/>
            <person name="Atkinson R."/>
            <person name="Karunairetnam S."/>
            <person name="Bulley S."/>
            <person name="Chunkath S."/>
            <person name="Hanley Z."/>
            <person name="Storey R."/>
            <person name="Thrimawithana A."/>
            <person name="Thomson S."/>
            <person name="David C."/>
            <person name="Testolin R."/>
        </authorList>
    </citation>
    <scope>NUCLEOTIDE SEQUENCE [LARGE SCALE GENOMIC DNA]</scope>
    <source>
        <strain evidence="9">cv. Red5</strain>
        <tissue evidence="8">Young leaf</tissue>
    </source>
</reference>
<dbReference type="SMART" id="SM00380">
    <property type="entry name" value="AP2"/>
    <property type="match status" value="1"/>
</dbReference>
<dbReference type="SUPFAM" id="SSF54171">
    <property type="entry name" value="DNA-binding domain"/>
    <property type="match status" value="1"/>
</dbReference>
<dbReference type="EMBL" id="NKQK01000007">
    <property type="protein sequence ID" value="PSS26394.1"/>
    <property type="molecule type" value="Genomic_DNA"/>
</dbReference>
<keyword evidence="4" id="KW-0238">DNA-binding</keyword>
<accession>A0A2R6RCT0</accession>
<dbReference type="PANTHER" id="PTHR31190">
    <property type="entry name" value="DNA-BINDING DOMAIN"/>
    <property type="match status" value="1"/>
</dbReference>
<keyword evidence="3" id="KW-0805">Transcription regulation</keyword>
<evidence type="ECO:0000256" key="3">
    <source>
        <dbReference type="ARBA" id="ARBA00023015"/>
    </source>
</evidence>
<dbReference type="InterPro" id="IPR036955">
    <property type="entry name" value="AP2/ERF_dom_sf"/>
</dbReference>
<feature type="domain" description="AP2/ERF" evidence="7">
    <location>
        <begin position="71"/>
        <end position="129"/>
    </location>
</feature>
<keyword evidence="9" id="KW-1185">Reference proteome</keyword>
<dbReference type="InterPro" id="IPR016177">
    <property type="entry name" value="DNA-bd_dom_sf"/>
</dbReference>
<dbReference type="Pfam" id="PF00847">
    <property type="entry name" value="AP2"/>
    <property type="match status" value="1"/>
</dbReference>
<dbReference type="OrthoDB" id="552345at2759"/>
<dbReference type="InParanoid" id="A0A2R6RCT0"/>
<dbReference type="GO" id="GO:0009873">
    <property type="term" value="P:ethylene-activated signaling pathway"/>
    <property type="evidence" value="ECO:0007669"/>
    <property type="project" value="InterPro"/>
</dbReference>
<dbReference type="GO" id="GO:0006952">
    <property type="term" value="P:defense response"/>
    <property type="evidence" value="ECO:0007669"/>
    <property type="project" value="UniProtKB-KW"/>
</dbReference>
<sequence>MYEQTVSNTDFALLESIRRHLLEDSDISDFFSATDAPNTLPIYDPSRSFESIVEERVGERSDHSPPVEWRKYRGVRRRPWGKFAAEIRDPKKRGARIWLGTYETSEDAAVAYDRAAFKIRGSRAKLNFPHLIGSNKFEPIRVTPKRKKSAAGCSLSPAAPAELDCDTLIGVFDSEMDTDFYCL</sequence>
<dbReference type="GO" id="GO:0003677">
    <property type="term" value="F:DNA binding"/>
    <property type="evidence" value="ECO:0007669"/>
    <property type="project" value="UniProtKB-KW"/>
</dbReference>
<keyword evidence="5" id="KW-0804">Transcription</keyword>
<dbReference type="GO" id="GO:0005634">
    <property type="term" value="C:nucleus"/>
    <property type="evidence" value="ECO:0007669"/>
    <property type="project" value="UniProtKB-SubCell"/>
</dbReference>
<keyword evidence="2" id="KW-0611">Plant defense</keyword>